<evidence type="ECO:0000256" key="1">
    <source>
        <dbReference type="SAM" id="SignalP"/>
    </source>
</evidence>
<gene>
    <name evidence="2" type="ORF">J2Z82_002590</name>
</gene>
<name>A0ABS4HFD8_9BACI</name>
<keyword evidence="1" id="KW-0732">Signal</keyword>
<feature type="signal peptide" evidence="1">
    <location>
        <begin position="1"/>
        <end position="18"/>
    </location>
</feature>
<dbReference type="EMBL" id="JAGGKK010000014">
    <property type="protein sequence ID" value="MBP1949650.1"/>
    <property type="molecule type" value="Genomic_DNA"/>
</dbReference>
<organism evidence="2 3">
    <name type="scientific">Virgibacillus litoralis</name>
    <dbReference type="NCBI Taxonomy" id="578221"/>
    <lineage>
        <taxon>Bacteria</taxon>
        <taxon>Bacillati</taxon>
        <taxon>Bacillota</taxon>
        <taxon>Bacilli</taxon>
        <taxon>Bacillales</taxon>
        <taxon>Bacillaceae</taxon>
        <taxon>Virgibacillus</taxon>
    </lineage>
</organism>
<accession>A0ABS4HFD8</accession>
<protein>
    <recommendedName>
        <fullName evidence="4">DUF3221 domain-containing protein</fullName>
    </recommendedName>
</protein>
<feature type="chain" id="PRO_5046704776" description="DUF3221 domain-containing protein" evidence="1">
    <location>
        <begin position="19"/>
        <end position="133"/>
    </location>
</feature>
<evidence type="ECO:0008006" key="4">
    <source>
        <dbReference type="Google" id="ProtNLM"/>
    </source>
</evidence>
<dbReference type="RefSeq" id="WP_209481137.1">
    <property type="nucleotide sequence ID" value="NZ_JAGGKK010000014.1"/>
</dbReference>
<sequence length="133" mass="14461">MRRLLLALLLLSIPILMVGCNSNSDESTDGNDIGNPDAEQLLAANKDADIFSTIDVVYKNAENVSWINELDLSLGDKYFEITKQSTTPEEFESGTASKLPVGTKIYNLAKENGPILIAVVKGKKIPYLGMIEG</sequence>
<comment type="caution">
    <text evidence="2">The sequence shown here is derived from an EMBL/GenBank/DDBJ whole genome shotgun (WGS) entry which is preliminary data.</text>
</comment>
<reference evidence="2 3" key="1">
    <citation type="submission" date="2021-03" db="EMBL/GenBank/DDBJ databases">
        <title>Genomic Encyclopedia of Type Strains, Phase IV (KMG-IV): sequencing the most valuable type-strain genomes for metagenomic binning, comparative biology and taxonomic classification.</title>
        <authorList>
            <person name="Goeker M."/>
        </authorList>
    </citation>
    <scope>NUCLEOTIDE SEQUENCE [LARGE SCALE GENOMIC DNA]</scope>
    <source>
        <strain evidence="2 3">DSM 21085</strain>
    </source>
</reference>
<proteinExistence type="predicted"/>
<evidence type="ECO:0000313" key="2">
    <source>
        <dbReference type="EMBL" id="MBP1949650.1"/>
    </source>
</evidence>
<keyword evidence="3" id="KW-1185">Reference proteome</keyword>
<evidence type="ECO:0000313" key="3">
    <source>
        <dbReference type="Proteomes" id="UP001519328"/>
    </source>
</evidence>
<dbReference type="Proteomes" id="UP001519328">
    <property type="component" value="Unassembled WGS sequence"/>
</dbReference>
<dbReference type="PROSITE" id="PS51257">
    <property type="entry name" value="PROKAR_LIPOPROTEIN"/>
    <property type="match status" value="1"/>
</dbReference>